<dbReference type="Proteomes" id="UP000756387">
    <property type="component" value="Unassembled WGS sequence"/>
</dbReference>
<accession>A0ABR9RQN1</accession>
<organism evidence="1 2">
    <name type="scientific">Nocardioides malaquae</name>
    <dbReference type="NCBI Taxonomy" id="2773426"/>
    <lineage>
        <taxon>Bacteria</taxon>
        <taxon>Bacillati</taxon>
        <taxon>Actinomycetota</taxon>
        <taxon>Actinomycetes</taxon>
        <taxon>Propionibacteriales</taxon>
        <taxon>Nocardioidaceae</taxon>
        <taxon>Nocardioides</taxon>
    </lineage>
</organism>
<dbReference type="Gene3D" id="3.40.1760.10">
    <property type="entry name" value="YfbM-like super family"/>
    <property type="match status" value="1"/>
</dbReference>
<evidence type="ECO:0000313" key="2">
    <source>
        <dbReference type="Proteomes" id="UP000756387"/>
    </source>
</evidence>
<comment type="caution">
    <text evidence="1">The sequence shown here is derived from an EMBL/GenBank/DDBJ whole genome shotgun (WGS) entry which is preliminary data.</text>
</comment>
<dbReference type="RefSeq" id="WP_193637195.1">
    <property type="nucleotide sequence ID" value="NZ_JADCSA010000003.1"/>
</dbReference>
<proteinExistence type="predicted"/>
<keyword evidence="2" id="KW-1185">Reference proteome</keyword>
<name>A0ABR9RQN1_9ACTN</name>
<dbReference type="EMBL" id="JADCSA010000003">
    <property type="protein sequence ID" value="MBE7323878.1"/>
    <property type="molecule type" value="Genomic_DNA"/>
</dbReference>
<gene>
    <name evidence="1" type="ORF">IEQ44_04345</name>
</gene>
<evidence type="ECO:0000313" key="1">
    <source>
        <dbReference type="EMBL" id="MBE7323878.1"/>
    </source>
</evidence>
<protein>
    <submittedName>
        <fullName evidence="1">DUF1877 domain-containing protein</fullName>
    </submittedName>
</protein>
<dbReference type="InterPro" id="IPR035944">
    <property type="entry name" value="YfbM-like_sf"/>
</dbReference>
<reference evidence="1 2" key="1">
    <citation type="submission" date="2020-10" db="EMBL/GenBank/DDBJ databases">
        <title>Nocardioides sp. isolated from sludge.</title>
        <authorList>
            <person name="Zhang X."/>
        </authorList>
    </citation>
    <scope>NUCLEOTIDE SEQUENCE [LARGE SCALE GENOMIC DNA]</scope>
    <source>
        <strain evidence="1 2">Y6</strain>
    </source>
</reference>
<sequence length="169" mass="19060">MGIRYYAYAFDADRTEEALKDPMSVISDDPLADAWGMEPGFTVGVIGEREPAPERDLLYLDKAWSQLQWVVASLETQGDGAYRMFVGDVSMTDRGWIPWSRTITPDEALRVRDGLASISDEDVERVLRRQGRRPPMGPDTDDLLHFLGKARAFVDQVVREGRGFAYMIG</sequence>